<name>A0AA44CDW1_9HYPH</name>
<gene>
    <name evidence="2" type="ORF">G8E10_19850</name>
</gene>
<keyword evidence="3" id="KW-1185">Reference proteome</keyword>
<evidence type="ECO:0000256" key="1">
    <source>
        <dbReference type="SAM" id="MobiDB-lite"/>
    </source>
</evidence>
<dbReference type="EMBL" id="JAANCM010000011">
    <property type="protein sequence ID" value="NHT77961.1"/>
    <property type="molecule type" value="Genomic_DNA"/>
</dbReference>
<dbReference type="Proteomes" id="UP001155840">
    <property type="component" value="Unassembled WGS sequence"/>
</dbReference>
<dbReference type="AlphaFoldDB" id="A0AA44CDW1"/>
<protein>
    <submittedName>
        <fullName evidence="2">BrnA antitoxin family protein</fullName>
    </submittedName>
</protein>
<dbReference type="Pfam" id="PF14384">
    <property type="entry name" value="BrnA_antitoxin"/>
    <property type="match status" value="1"/>
</dbReference>
<organism evidence="2 3">
    <name type="scientific">Ferranicluibacter rubi</name>
    <dbReference type="NCBI Taxonomy" id="2715133"/>
    <lineage>
        <taxon>Bacteria</taxon>
        <taxon>Pseudomonadati</taxon>
        <taxon>Pseudomonadota</taxon>
        <taxon>Alphaproteobacteria</taxon>
        <taxon>Hyphomicrobiales</taxon>
        <taxon>Rhizobiaceae</taxon>
        <taxon>Ferranicluibacter</taxon>
    </lineage>
</organism>
<accession>A0AA44CDW1</accession>
<proteinExistence type="predicted"/>
<feature type="region of interest" description="Disordered" evidence="1">
    <location>
        <begin position="59"/>
        <end position="78"/>
    </location>
</feature>
<dbReference type="InterPro" id="IPR025528">
    <property type="entry name" value="BrnA_antitoxin"/>
</dbReference>
<feature type="compositionally biased region" description="Basic and acidic residues" evidence="1">
    <location>
        <begin position="63"/>
        <end position="78"/>
    </location>
</feature>
<sequence length="142" mass="15908">MPKTWPSFVTKDLGENDDAEMLRRWQIYNDQMQAIIRAGGVHQDADGWWIEDATGELIGPDPDIERPLQPDEGKTAKPFREVFPDLAASIDGEKAKRGRPAVEKPKQQISIRLSPEVIDAFKATGKGWQSRIDDVLRKAAGL</sequence>
<evidence type="ECO:0000313" key="3">
    <source>
        <dbReference type="Proteomes" id="UP001155840"/>
    </source>
</evidence>
<reference evidence="2" key="1">
    <citation type="submission" date="2020-03" db="EMBL/GenBank/DDBJ databases">
        <title>Ferranicluibacter endophyticum gen. nov., sp. nov., a new genus isolated from Rubus ulmifolius Schott. stem.</title>
        <authorList>
            <person name="Roca-Couso R."/>
            <person name="Flores-Felix J.D."/>
            <person name="Igual J.M."/>
            <person name="Rivas R."/>
        </authorList>
    </citation>
    <scope>NUCLEOTIDE SEQUENCE</scope>
    <source>
        <strain evidence="2">CRRU44</strain>
    </source>
</reference>
<evidence type="ECO:0000313" key="2">
    <source>
        <dbReference type="EMBL" id="NHT77961.1"/>
    </source>
</evidence>
<comment type="caution">
    <text evidence="2">The sequence shown here is derived from an EMBL/GenBank/DDBJ whole genome shotgun (WGS) entry which is preliminary data.</text>
</comment>